<feature type="domain" description="Type II/III secretion system secretin-like" evidence="5">
    <location>
        <begin position="333"/>
        <end position="498"/>
    </location>
</feature>
<evidence type="ECO:0000313" key="7">
    <source>
        <dbReference type="EMBL" id="PTB88862.1"/>
    </source>
</evidence>
<dbReference type="GO" id="GO:0009306">
    <property type="term" value="P:protein secretion"/>
    <property type="evidence" value="ECO:0007669"/>
    <property type="project" value="InterPro"/>
</dbReference>
<organism evidence="6">
    <name type="scientific">Pseudidiomarina aestuarii</name>
    <dbReference type="NCBI Taxonomy" id="624146"/>
    <lineage>
        <taxon>Bacteria</taxon>
        <taxon>Pseudomonadati</taxon>
        <taxon>Pseudomonadota</taxon>
        <taxon>Gammaproteobacteria</taxon>
        <taxon>Alteromonadales</taxon>
        <taxon>Idiomarinaceae</taxon>
        <taxon>Pseudidiomarina</taxon>
    </lineage>
</organism>
<keyword evidence="3" id="KW-0472">Membrane</keyword>
<dbReference type="EMBL" id="PYVN01000029">
    <property type="protein sequence ID" value="PTB86228.1"/>
    <property type="molecule type" value="Genomic_DNA"/>
</dbReference>
<comment type="caution">
    <text evidence="6">The sequence shown here is derived from an EMBL/GenBank/DDBJ whole genome shotgun (WGS) entry which is preliminary data.</text>
</comment>
<dbReference type="GO" id="GO:0015627">
    <property type="term" value="C:type II protein secretion system complex"/>
    <property type="evidence" value="ECO:0007669"/>
    <property type="project" value="TreeGrafter"/>
</dbReference>
<dbReference type="EMBL" id="PYVG01000030">
    <property type="protein sequence ID" value="PTB88862.1"/>
    <property type="molecule type" value="Genomic_DNA"/>
</dbReference>
<evidence type="ECO:0000256" key="2">
    <source>
        <dbReference type="ARBA" id="ARBA00022729"/>
    </source>
</evidence>
<dbReference type="PROSITE" id="PS51257">
    <property type="entry name" value="PROKAR_LIPOPROTEIN"/>
    <property type="match status" value="1"/>
</dbReference>
<dbReference type="GO" id="GO:0016020">
    <property type="term" value="C:membrane"/>
    <property type="evidence" value="ECO:0007669"/>
    <property type="project" value="UniProtKB-SubCell"/>
</dbReference>
<keyword evidence="2" id="KW-0732">Signal</keyword>
<dbReference type="InterPro" id="IPR050810">
    <property type="entry name" value="Bact_Secretion_Sys_Channel"/>
</dbReference>
<dbReference type="Pfam" id="PF00263">
    <property type="entry name" value="Secretin"/>
    <property type="match status" value="1"/>
</dbReference>
<name>A0A2T4D545_9GAMM</name>
<evidence type="ECO:0000259" key="5">
    <source>
        <dbReference type="Pfam" id="PF00263"/>
    </source>
</evidence>
<comment type="similarity">
    <text evidence="4">Belongs to the bacterial secretin family.</text>
</comment>
<evidence type="ECO:0000313" key="6">
    <source>
        <dbReference type="EMBL" id="PTB86228.1"/>
    </source>
</evidence>
<protein>
    <recommendedName>
        <fullName evidence="5">Type II/III secretion system secretin-like domain-containing protein</fullName>
    </recommendedName>
</protein>
<dbReference type="AlphaFoldDB" id="A0A2T4D545"/>
<sequence>MRYILVLLSGLLVGCAVPQVGDSNERVNERRHQAMLAQLEQLQQSGDSTSVETSRITESEQFYVPPLAAVRDDQPSWFSQPQSSNFHDVPAQVALAEVMTPVALSYQFLTPRLADALVSTPTTRTVGAFIQALERATGWHIEIDDDGITISEFRVAEFDVAFLTGDTNFFLGNKGQQNGTSQRATNSQAQSLNSTNEQFLNFSSSALSVWTDLDRALRLLLSEAGQLSINQSSTSVLVRDYPHHVASIERYLEQQNERLTRQVAIEVQILDVTFTDEEQFSVDWQALLQTAGGEGVLGLTSAAISGIGGADGAQLSWQQQQGRAAGSKVFLEALEQQGLVRMNNHPRVVSLNNQIAKILLEDNATYLAAAGSTATANVGTTELLEPGVVTTGFELYVLPSIGDDEVILQLSTELSDLERIDEVRSGQQLIQTPHTKRKKFFMKALIRNGQTLLLSGLRNEREQWLEQKSWLSTLLGGGHAQQQRHSETLVLLTPRIVERANP</sequence>
<comment type="subcellular location">
    <subcellularLocation>
        <location evidence="1">Membrane</location>
    </subcellularLocation>
</comment>
<proteinExistence type="inferred from homology"/>
<dbReference type="PANTHER" id="PTHR30332">
    <property type="entry name" value="PROBABLE GENERAL SECRETION PATHWAY PROTEIN D"/>
    <property type="match status" value="1"/>
</dbReference>
<reference evidence="6 8" key="1">
    <citation type="submission" date="2018-03" db="EMBL/GenBank/DDBJ databases">
        <title>Cross-interface Injection: A General Nanoliter Liquid Handling Method Applied to Single Cells Genome Amplification Automated Nanoliter Liquid Handling Applied to Single Cell Multiple Displacement Amplification.</title>
        <authorList>
            <person name="Yun J."/>
            <person name="Xu P."/>
            <person name="Xu J."/>
            <person name="Dai X."/>
            <person name="Wang Y."/>
            <person name="Zheng X."/>
            <person name="Cao C."/>
            <person name="Yi Q."/>
            <person name="Zhu Y."/>
            <person name="Wang L."/>
            <person name="Dong Z."/>
            <person name="Huang Y."/>
            <person name="Huang L."/>
            <person name="Du W."/>
        </authorList>
    </citation>
    <scope>NUCLEOTIDE SEQUENCE [LARGE SCALE GENOMIC DNA]</scope>
    <source>
        <strain evidence="7 8">A9-4</strain>
        <strain evidence="6">Z-D3-2</strain>
    </source>
</reference>
<gene>
    <name evidence="7" type="ORF">C9928_05365</name>
    <name evidence="6" type="ORF">C9940_03310</name>
</gene>
<dbReference type="PANTHER" id="PTHR30332:SF24">
    <property type="entry name" value="SECRETIN GSPD-RELATED"/>
    <property type="match status" value="1"/>
</dbReference>
<evidence type="ECO:0000313" key="8">
    <source>
        <dbReference type="Proteomes" id="UP000241514"/>
    </source>
</evidence>
<evidence type="ECO:0000256" key="3">
    <source>
        <dbReference type="ARBA" id="ARBA00023136"/>
    </source>
</evidence>
<dbReference type="InterPro" id="IPR004846">
    <property type="entry name" value="T2SS/T3SS_dom"/>
</dbReference>
<evidence type="ECO:0000256" key="4">
    <source>
        <dbReference type="RuleBase" id="RU004003"/>
    </source>
</evidence>
<dbReference type="Proteomes" id="UP000241514">
    <property type="component" value="Unassembled WGS sequence"/>
</dbReference>
<accession>A0A2T4D545</accession>
<evidence type="ECO:0000256" key="1">
    <source>
        <dbReference type="ARBA" id="ARBA00004370"/>
    </source>
</evidence>